<proteinExistence type="inferred from homology"/>
<dbReference type="EC" id="3.4.21.53" evidence="2"/>
<dbReference type="STRING" id="550540.Fbal_1896"/>
<keyword evidence="5" id="KW-1185">Reference proteome</keyword>
<sequence>MPQLRLAPSALKPHYPQLDPDATAPHTSPWMLGQERCVSAWSLFRRCSNQHLFVTAFPGFDGEALIEALHQQQPLQVSPGILASVVNGEAQALVKLTAEQFAKRTLPNGEAIPDEATLSALVELTPLRFVDQPLSRNTMLGSVDKSGAYHAGLLASSEVLVIPAEGLLQKPSRWFMVKEALKRGYIAFSGSPIQIPVCCKVVILGDVLDYDTLDALDPNFTDLFSLMAEAQPEWFVDSDEDAQLWGASAQQVSLLYTGRRLENGALTALARHASRSCEHQGRLTLAWHEMGLLLGQCESEGPITSERVQDALKQQRHRHNSVEIYAQRNVEEALVRVDTEGEKVGQINGLTVVDYCGHSYGEPARITVSVHYGDGEVADIERKSELGGNIHAKGMMILSACLYRIFGQDEPLHLSANIVFEQSYQTIDGDSASLAEYCSLISTIAEAPVKQGLALTGAIDQFGNVQAIGGINEKIEGFFHVCRYRGLTGSQGVILPRANTRQLNLSDDVIEAVESGQFHLFQVDNVEEALALLTGCEVGEPDKDNRFPDGTLYGLVQERLDQMAGNDEPERRPFWKRLFGFS</sequence>
<dbReference type="EMBL" id="CP002209">
    <property type="protein sequence ID" value="ADN76099.1"/>
    <property type="molecule type" value="Genomic_DNA"/>
</dbReference>
<dbReference type="SUPFAM" id="SSF54211">
    <property type="entry name" value="Ribosomal protein S5 domain 2-like"/>
    <property type="match status" value="1"/>
</dbReference>
<dbReference type="InterPro" id="IPR020568">
    <property type="entry name" value="Ribosomal_Su5_D2-typ_SF"/>
</dbReference>
<dbReference type="PROSITE" id="PS51786">
    <property type="entry name" value="LON_PROTEOLYTIC"/>
    <property type="match status" value="1"/>
</dbReference>
<dbReference type="GeneID" id="67182109"/>
<evidence type="ECO:0000256" key="2">
    <source>
        <dbReference type="PROSITE-ProRule" id="PRU01122"/>
    </source>
</evidence>
<keyword evidence="1 2" id="KW-0645">Protease</keyword>
<reference evidence="4 5" key="1">
    <citation type="journal article" date="2010" name="Stand. Genomic Sci.">
        <title>Complete genome sequence of Ferrimonas balearica type strain (PAT).</title>
        <authorList>
            <person name="Nolan M."/>
            <person name="Sikorski J."/>
            <person name="Davenport K."/>
            <person name="Lucas S."/>
            <person name="Glavina Del Rio T."/>
            <person name="Tice H."/>
            <person name="Cheng J."/>
            <person name="Goodwin L."/>
            <person name="Pitluck S."/>
            <person name="Liolios K."/>
            <person name="Ivanova N."/>
            <person name="Mavromatis K."/>
            <person name="Ovchinnikova G."/>
            <person name="Pati A."/>
            <person name="Chen A."/>
            <person name="Palaniappan K."/>
            <person name="Land M."/>
            <person name="Hauser L."/>
            <person name="Chang Y."/>
            <person name="Jeffries C."/>
            <person name="Tapia R."/>
            <person name="Brettin T."/>
            <person name="Detter J."/>
            <person name="Han C."/>
            <person name="Yasawong M."/>
            <person name="Rohde M."/>
            <person name="Tindall B."/>
            <person name="Goker M."/>
            <person name="Woyke T."/>
            <person name="Bristow J."/>
            <person name="Eisen J."/>
            <person name="Markowitz V."/>
            <person name="Hugenholtz P."/>
            <person name="Kyrpides N."/>
            <person name="Klenk H."/>
            <person name="Lapidus A."/>
        </authorList>
    </citation>
    <scope>NUCLEOTIDE SEQUENCE [LARGE SCALE GENOMIC DNA]</scope>
    <source>
        <strain evidence="5">DSM 9799 / CCM 4581 / KCTC 23876 / PAT</strain>
    </source>
</reference>
<keyword evidence="2" id="KW-0720">Serine protease</keyword>
<evidence type="ECO:0000313" key="4">
    <source>
        <dbReference type="EMBL" id="ADN76099.1"/>
    </source>
</evidence>
<comment type="catalytic activity">
    <reaction evidence="2">
        <text>Hydrolysis of proteins in presence of ATP.</text>
        <dbReference type="EC" id="3.4.21.53"/>
    </reaction>
</comment>
<dbReference type="GO" id="GO:0004252">
    <property type="term" value="F:serine-type endopeptidase activity"/>
    <property type="evidence" value="ECO:0007669"/>
    <property type="project" value="UniProtKB-UniRule"/>
</dbReference>
<dbReference type="Pfam" id="PF05362">
    <property type="entry name" value="Lon_C"/>
    <property type="match status" value="1"/>
</dbReference>
<dbReference type="InterPro" id="IPR027417">
    <property type="entry name" value="P-loop_NTPase"/>
</dbReference>
<evidence type="ECO:0000256" key="1">
    <source>
        <dbReference type="ARBA" id="ARBA00022670"/>
    </source>
</evidence>
<dbReference type="Proteomes" id="UP000006683">
    <property type="component" value="Chromosome"/>
</dbReference>
<dbReference type="eggNOG" id="COG1067">
    <property type="taxonomic scope" value="Bacteria"/>
</dbReference>
<dbReference type="MEROPS" id="S16.A10"/>
<accession>E1ST52</accession>
<evidence type="ECO:0000313" key="5">
    <source>
        <dbReference type="Proteomes" id="UP000006683"/>
    </source>
</evidence>
<dbReference type="SMR" id="E1ST52"/>
<evidence type="ECO:0000259" key="3">
    <source>
        <dbReference type="PROSITE" id="PS51786"/>
    </source>
</evidence>
<keyword evidence="2" id="KW-0378">Hydrolase</keyword>
<dbReference type="KEGG" id="fbl:Fbal_1896"/>
<dbReference type="HOGENOM" id="CLU_014785_2_0_6"/>
<dbReference type="InterPro" id="IPR014721">
    <property type="entry name" value="Ribsml_uS5_D2-typ_fold_subgr"/>
</dbReference>
<protein>
    <recommendedName>
        <fullName evidence="2">endopeptidase La</fullName>
        <ecNumber evidence="2">3.4.21.53</ecNumber>
    </recommendedName>
</protein>
<dbReference type="InterPro" id="IPR008269">
    <property type="entry name" value="Lon_proteolytic"/>
</dbReference>
<dbReference type="PRINTS" id="PR00830">
    <property type="entry name" value="ENDOLAPTASE"/>
</dbReference>
<feature type="domain" description="Lon proteolytic" evidence="3">
    <location>
        <begin position="341"/>
        <end position="536"/>
    </location>
</feature>
<dbReference type="Gene3D" id="3.30.230.10">
    <property type="match status" value="1"/>
</dbReference>
<dbReference type="GO" id="GO:0006508">
    <property type="term" value="P:proteolysis"/>
    <property type="evidence" value="ECO:0007669"/>
    <property type="project" value="UniProtKB-KW"/>
</dbReference>
<dbReference type="PANTHER" id="PTHR10046">
    <property type="entry name" value="ATP DEPENDENT LON PROTEASE FAMILY MEMBER"/>
    <property type="match status" value="1"/>
</dbReference>
<dbReference type="Pfam" id="PF13654">
    <property type="entry name" value="AAA_32"/>
    <property type="match status" value="1"/>
</dbReference>
<dbReference type="AlphaFoldDB" id="E1ST52"/>
<gene>
    <name evidence="4" type="ordered locus">Fbal_1896</name>
</gene>
<dbReference type="Gene3D" id="3.40.50.300">
    <property type="entry name" value="P-loop containing nucleotide triphosphate hydrolases"/>
    <property type="match status" value="1"/>
</dbReference>
<dbReference type="RefSeq" id="WP_013345405.1">
    <property type="nucleotide sequence ID" value="NC_014541.1"/>
</dbReference>
<feature type="active site" evidence="2">
    <location>
        <position position="474"/>
    </location>
</feature>
<dbReference type="InterPro" id="IPR041699">
    <property type="entry name" value="AAA_32"/>
</dbReference>
<organism evidence="4 5">
    <name type="scientific">Ferrimonas balearica (strain DSM 9799 / CCM 4581 / KCTC 23876 / PAT)</name>
    <dbReference type="NCBI Taxonomy" id="550540"/>
    <lineage>
        <taxon>Bacteria</taxon>
        <taxon>Pseudomonadati</taxon>
        <taxon>Pseudomonadota</taxon>
        <taxon>Gammaproteobacteria</taxon>
        <taxon>Alteromonadales</taxon>
        <taxon>Ferrimonadaceae</taxon>
        <taxon>Ferrimonas</taxon>
    </lineage>
</organism>
<dbReference type="GO" id="GO:0004176">
    <property type="term" value="F:ATP-dependent peptidase activity"/>
    <property type="evidence" value="ECO:0007669"/>
    <property type="project" value="UniProtKB-UniRule"/>
</dbReference>
<comment type="similarity">
    <text evidence="2">Belongs to the peptidase S16 family.</text>
</comment>
<dbReference type="GO" id="GO:0030163">
    <property type="term" value="P:protein catabolic process"/>
    <property type="evidence" value="ECO:0007669"/>
    <property type="project" value="InterPro"/>
</dbReference>
<name>E1ST52_FERBD</name>
<feature type="active site" evidence="2">
    <location>
        <position position="431"/>
    </location>
</feature>
<dbReference type="InterPro" id="IPR027065">
    <property type="entry name" value="Lon_Prtase"/>
</dbReference>
<dbReference type="GO" id="GO:0005524">
    <property type="term" value="F:ATP binding"/>
    <property type="evidence" value="ECO:0007669"/>
    <property type="project" value="InterPro"/>
</dbReference>